<protein>
    <submittedName>
        <fullName evidence="2">Uncharacterized protein</fullName>
    </submittedName>
</protein>
<name>A0ABP4YF83_9MICO</name>
<feature type="transmembrane region" description="Helical" evidence="1">
    <location>
        <begin position="32"/>
        <end position="53"/>
    </location>
</feature>
<organism evidence="2 3">
    <name type="scientific">Agromyces neolithicus</name>
    <dbReference type="NCBI Taxonomy" id="269420"/>
    <lineage>
        <taxon>Bacteria</taxon>
        <taxon>Bacillati</taxon>
        <taxon>Actinomycetota</taxon>
        <taxon>Actinomycetes</taxon>
        <taxon>Micrococcales</taxon>
        <taxon>Microbacteriaceae</taxon>
        <taxon>Agromyces</taxon>
    </lineage>
</organism>
<keyword evidence="3" id="KW-1185">Reference proteome</keyword>
<keyword evidence="1" id="KW-1133">Transmembrane helix</keyword>
<evidence type="ECO:0000313" key="3">
    <source>
        <dbReference type="Proteomes" id="UP001500002"/>
    </source>
</evidence>
<accession>A0ABP4YF83</accession>
<evidence type="ECO:0000256" key="1">
    <source>
        <dbReference type="SAM" id="Phobius"/>
    </source>
</evidence>
<dbReference type="RefSeq" id="WP_344294711.1">
    <property type="nucleotide sequence ID" value="NZ_BAAANJ010000004.1"/>
</dbReference>
<sequence>MTAEPKIDPPAVGRTPTGEAAASVSPKVRIRWGWFVTCIVLGLTAITVGWFLAAPSDRLGYVGGVLAGIGTTLLLVGVVVLLERRIIDTAVKVVRNAAREARVRNLEEVRAQSRDLEERVATVWQSGTPEEAAAQMRQMIDEFTERVADGFPDGHR</sequence>
<proteinExistence type="predicted"/>
<dbReference type="Proteomes" id="UP001500002">
    <property type="component" value="Unassembled WGS sequence"/>
</dbReference>
<dbReference type="EMBL" id="BAAANJ010000004">
    <property type="protein sequence ID" value="GAA1806383.1"/>
    <property type="molecule type" value="Genomic_DNA"/>
</dbReference>
<evidence type="ECO:0000313" key="2">
    <source>
        <dbReference type="EMBL" id="GAA1806383.1"/>
    </source>
</evidence>
<feature type="transmembrane region" description="Helical" evidence="1">
    <location>
        <begin position="59"/>
        <end position="82"/>
    </location>
</feature>
<keyword evidence="1" id="KW-0472">Membrane</keyword>
<reference evidence="3" key="1">
    <citation type="journal article" date="2019" name="Int. J. Syst. Evol. Microbiol.">
        <title>The Global Catalogue of Microorganisms (GCM) 10K type strain sequencing project: providing services to taxonomists for standard genome sequencing and annotation.</title>
        <authorList>
            <consortium name="The Broad Institute Genomics Platform"/>
            <consortium name="The Broad Institute Genome Sequencing Center for Infectious Disease"/>
            <person name="Wu L."/>
            <person name="Ma J."/>
        </authorList>
    </citation>
    <scope>NUCLEOTIDE SEQUENCE [LARGE SCALE GENOMIC DNA]</scope>
    <source>
        <strain evidence="3">JCM 14322</strain>
    </source>
</reference>
<comment type="caution">
    <text evidence="2">The sequence shown here is derived from an EMBL/GenBank/DDBJ whole genome shotgun (WGS) entry which is preliminary data.</text>
</comment>
<keyword evidence="1" id="KW-0812">Transmembrane</keyword>
<gene>
    <name evidence="2" type="ORF">GCM10009749_13310</name>
</gene>